<evidence type="ECO:0000256" key="5">
    <source>
        <dbReference type="ARBA" id="ARBA00022982"/>
    </source>
</evidence>
<dbReference type="SMART" id="SM00665">
    <property type="entry name" value="B561"/>
    <property type="match status" value="1"/>
</dbReference>
<organism evidence="12 13">
    <name type="scientific">Penstemon smallii</name>
    <dbReference type="NCBI Taxonomy" id="265156"/>
    <lineage>
        <taxon>Eukaryota</taxon>
        <taxon>Viridiplantae</taxon>
        <taxon>Streptophyta</taxon>
        <taxon>Embryophyta</taxon>
        <taxon>Tracheophyta</taxon>
        <taxon>Spermatophyta</taxon>
        <taxon>Magnoliopsida</taxon>
        <taxon>eudicotyledons</taxon>
        <taxon>Gunneridae</taxon>
        <taxon>Pentapetalae</taxon>
        <taxon>asterids</taxon>
        <taxon>lamiids</taxon>
        <taxon>Lamiales</taxon>
        <taxon>Plantaginaceae</taxon>
        <taxon>Cheloneae</taxon>
        <taxon>Penstemon</taxon>
    </lineage>
</organism>
<evidence type="ECO:0000259" key="10">
    <source>
        <dbReference type="PROSITE" id="PS50836"/>
    </source>
</evidence>
<evidence type="ECO:0000256" key="7">
    <source>
        <dbReference type="ARBA" id="ARBA00023136"/>
    </source>
</evidence>
<evidence type="ECO:0000256" key="8">
    <source>
        <dbReference type="SAM" id="Phobius"/>
    </source>
</evidence>
<evidence type="ECO:0000256" key="1">
    <source>
        <dbReference type="ARBA" id="ARBA00004370"/>
    </source>
</evidence>
<evidence type="ECO:0008006" key="14">
    <source>
        <dbReference type="Google" id="ProtNLM"/>
    </source>
</evidence>
<dbReference type="CDD" id="cd08760">
    <property type="entry name" value="Cyt_b561_FRRS1_like"/>
    <property type="match status" value="1"/>
</dbReference>
<dbReference type="CDD" id="cd09631">
    <property type="entry name" value="DOMON_DOH"/>
    <property type="match status" value="1"/>
</dbReference>
<dbReference type="PROSITE" id="PS50836">
    <property type="entry name" value="DOMON"/>
    <property type="match status" value="1"/>
</dbReference>
<dbReference type="Gene3D" id="1.20.120.1770">
    <property type="match status" value="1"/>
</dbReference>
<feature type="transmembrane region" description="Helical" evidence="8">
    <location>
        <begin position="357"/>
        <end position="377"/>
    </location>
</feature>
<dbReference type="InterPro" id="IPR005018">
    <property type="entry name" value="DOMON_domain"/>
</dbReference>
<comment type="subcellular location">
    <subcellularLocation>
        <location evidence="1">Membrane</location>
    </subcellularLocation>
</comment>
<evidence type="ECO:0000256" key="2">
    <source>
        <dbReference type="ARBA" id="ARBA00022448"/>
    </source>
</evidence>
<keyword evidence="5" id="KW-0249">Electron transport</keyword>
<feature type="chain" id="PRO_5044826860" description="Cytochrome b561 and DOMON domain-containing protein" evidence="9">
    <location>
        <begin position="27"/>
        <end position="396"/>
    </location>
</feature>
<evidence type="ECO:0000313" key="12">
    <source>
        <dbReference type="EMBL" id="KAL3829761.1"/>
    </source>
</evidence>
<feature type="domain" description="DOMON" evidence="10">
    <location>
        <begin position="69"/>
        <end position="182"/>
    </location>
</feature>
<feature type="transmembrane region" description="Helical" evidence="8">
    <location>
        <begin position="228"/>
        <end position="248"/>
    </location>
</feature>
<feature type="transmembrane region" description="Helical" evidence="8">
    <location>
        <begin position="292"/>
        <end position="310"/>
    </location>
</feature>
<comment type="caution">
    <text evidence="12">The sequence shown here is derived from an EMBL/GenBank/DDBJ whole genome shotgun (WGS) entry which is preliminary data.</text>
</comment>
<protein>
    <recommendedName>
        <fullName evidence="14">Cytochrome b561 and DOMON domain-containing protein</fullName>
    </recommendedName>
</protein>
<dbReference type="InterPro" id="IPR006593">
    <property type="entry name" value="Cyt_b561/ferric_Rdtase_TM"/>
</dbReference>
<dbReference type="SMART" id="SM00664">
    <property type="entry name" value="DoH"/>
    <property type="match status" value="1"/>
</dbReference>
<feature type="transmembrane region" description="Helical" evidence="8">
    <location>
        <begin position="330"/>
        <end position="351"/>
    </location>
</feature>
<proteinExistence type="predicted"/>
<dbReference type="PANTHER" id="PTHR23130:SF115">
    <property type="entry name" value="OS01G0680900 PROTEIN"/>
    <property type="match status" value="1"/>
</dbReference>
<sequence length="396" mass="44291">MKEDPRFRASKSSLVFLVLIINFTHSNIVVQGDSLDSDNSKMLCDADLSSFLPLPYSNLPNMVCKPVWNSYVLRYSQTKNHKITIVLSTIYTSGWVGMGFSKNGMMLNSSCMVGWVTAEGLARIRQYHVKGLTPSQVKPDQGELPLTSIPPVVVLSSATIYLAFQLKYNTTLKTQPILLAFGTQYPHHLHLTHHDDKTTINFDFSSGNADTSAGSSASFFKDKRTHGVLGLLGWGLFLPFGAIFARYLKHKDRIWYYLHVVVQFIGFLLGVAAVVVGVSLDNKLHDYIPTHKGIGIFVLVITILQVLAFFTRPSKDNKYRKYWNWYHNWLGRICLLFGAVNIVLGIHIAGSGEAWKIGYGFLVGSVLVICIVLEALLRLKRSNEKDFPPAISMNSL</sequence>
<feature type="domain" description="Cytochrome b561" evidence="11">
    <location>
        <begin position="185"/>
        <end position="382"/>
    </location>
</feature>
<keyword evidence="2" id="KW-0813">Transport</keyword>
<dbReference type="PANTHER" id="PTHR23130">
    <property type="entry name" value="CYTOCHROME B561 AND DOMON DOMAIN-CONTAINING PROTEIN"/>
    <property type="match status" value="1"/>
</dbReference>
<evidence type="ECO:0000259" key="11">
    <source>
        <dbReference type="PROSITE" id="PS50939"/>
    </source>
</evidence>
<evidence type="ECO:0000313" key="13">
    <source>
        <dbReference type="Proteomes" id="UP001634393"/>
    </source>
</evidence>
<feature type="signal peptide" evidence="9">
    <location>
        <begin position="1"/>
        <end position="26"/>
    </location>
</feature>
<accession>A0ABD3SYN0</accession>
<keyword evidence="7 8" id="KW-0472">Membrane</keyword>
<dbReference type="AlphaFoldDB" id="A0ABD3SYN0"/>
<dbReference type="Proteomes" id="UP001634393">
    <property type="component" value="Unassembled WGS sequence"/>
</dbReference>
<feature type="transmembrane region" description="Helical" evidence="8">
    <location>
        <begin position="255"/>
        <end position="280"/>
    </location>
</feature>
<evidence type="ECO:0000256" key="4">
    <source>
        <dbReference type="ARBA" id="ARBA00022729"/>
    </source>
</evidence>
<keyword evidence="3 8" id="KW-0812">Transmembrane</keyword>
<evidence type="ECO:0000256" key="3">
    <source>
        <dbReference type="ARBA" id="ARBA00022692"/>
    </source>
</evidence>
<keyword evidence="4 9" id="KW-0732">Signal</keyword>
<gene>
    <name evidence="12" type="ORF">ACJIZ3_018563</name>
</gene>
<dbReference type="PROSITE" id="PS50939">
    <property type="entry name" value="CYTOCHROME_B561"/>
    <property type="match status" value="1"/>
</dbReference>
<reference evidence="12 13" key="1">
    <citation type="submission" date="2024-12" db="EMBL/GenBank/DDBJ databases">
        <title>The unique morphological basis and parallel evolutionary history of personate flowers in Penstemon.</title>
        <authorList>
            <person name="Depatie T.H."/>
            <person name="Wessinger C.A."/>
        </authorList>
    </citation>
    <scope>NUCLEOTIDE SEQUENCE [LARGE SCALE GENOMIC DNA]</scope>
    <source>
        <strain evidence="12">WTNN_2</strain>
        <tissue evidence="12">Leaf</tissue>
    </source>
</reference>
<keyword evidence="6 8" id="KW-1133">Transmembrane helix</keyword>
<dbReference type="Pfam" id="PF03188">
    <property type="entry name" value="Cytochrom_B561"/>
    <property type="match status" value="1"/>
</dbReference>
<name>A0ABD3SYN0_9LAMI</name>
<dbReference type="Pfam" id="PF03351">
    <property type="entry name" value="DOMON"/>
    <property type="match status" value="1"/>
</dbReference>
<dbReference type="GO" id="GO:0016020">
    <property type="term" value="C:membrane"/>
    <property type="evidence" value="ECO:0007669"/>
    <property type="project" value="UniProtKB-SubCell"/>
</dbReference>
<dbReference type="InterPro" id="IPR045266">
    <property type="entry name" value="DOH_DOMON"/>
</dbReference>
<evidence type="ECO:0000256" key="6">
    <source>
        <dbReference type="ARBA" id="ARBA00022989"/>
    </source>
</evidence>
<evidence type="ECO:0000256" key="9">
    <source>
        <dbReference type="SAM" id="SignalP"/>
    </source>
</evidence>
<dbReference type="EMBL" id="JBJXBP010000005">
    <property type="protein sequence ID" value="KAL3829761.1"/>
    <property type="molecule type" value="Genomic_DNA"/>
</dbReference>
<keyword evidence="13" id="KW-1185">Reference proteome</keyword>